<evidence type="ECO:0000256" key="1">
    <source>
        <dbReference type="SAM" id="MobiDB-lite"/>
    </source>
</evidence>
<dbReference type="RefSeq" id="WP_380044491.1">
    <property type="nucleotide sequence ID" value="NZ_JBHLTC010000006.1"/>
</dbReference>
<accession>A0ABV6QGM1</accession>
<dbReference type="EMBL" id="JBHLTC010000006">
    <property type="protein sequence ID" value="MFC0623791.1"/>
    <property type="molecule type" value="Genomic_DNA"/>
</dbReference>
<evidence type="ECO:0000313" key="2">
    <source>
        <dbReference type="EMBL" id="MFC0623791.1"/>
    </source>
</evidence>
<proteinExistence type="predicted"/>
<organism evidence="2 3">
    <name type="scientific">Kribbella deserti</name>
    <dbReference type="NCBI Taxonomy" id="1926257"/>
    <lineage>
        <taxon>Bacteria</taxon>
        <taxon>Bacillati</taxon>
        <taxon>Actinomycetota</taxon>
        <taxon>Actinomycetes</taxon>
        <taxon>Propionibacteriales</taxon>
        <taxon>Kribbellaceae</taxon>
        <taxon>Kribbella</taxon>
    </lineage>
</organism>
<feature type="region of interest" description="Disordered" evidence="1">
    <location>
        <begin position="1"/>
        <end position="20"/>
    </location>
</feature>
<gene>
    <name evidence="2" type="ORF">ACFFGN_06940</name>
</gene>
<name>A0ABV6QGM1_9ACTN</name>
<protein>
    <submittedName>
        <fullName evidence="2">Uncharacterized protein</fullName>
    </submittedName>
</protein>
<sequence>MSRKTTVTHPDGTISTHKSQTKHYTHAVEVTCDNHAKAARLRREALDQAIKAEQYRDALSVGFYRVTAKRWGYEGEARYLSFFLIDAATGDELYVGHEIRNTDGTFYKYYSGGELDIPTEALASARIYLSNAASLRRQADELTEGPRIAYSVWRWSESQQAAESYARSLRNKGHDARVVQADES</sequence>
<reference evidence="2 3" key="1">
    <citation type="submission" date="2024-09" db="EMBL/GenBank/DDBJ databases">
        <authorList>
            <person name="Sun Q."/>
            <person name="Mori K."/>
        </authorList>
    </citation>
    <scope>NUCLEOTIDE SEQUENCE [LARGE SCALE GENOMIC DNA]</scope>
    <source>
        <strain evidence="2 3">CGMCC 1.15906</strain>
    </source>
</reference>
<feature type="compositionally biased region" description="Polar residues" evidence="1">
    <location>
        <begin position="1"/>
        <end position="18"/>
    </location>
</feature>
<keyword evidence="3" id="KW-1185">Reference proteome</keyword>
<evidence type="ECO:0000313" key="3">
    <source>
        <dbReference type="Proteomes" id="UP001589890"/>
    </source>
</evidence>
<dbReference type="Proteomes" id="UP001589890">
    <property type="component" value="Unassembled WGS sequence"/>
</dbReference>
<comment type="caution">
    <text evidence="2">The sequence shown here is derived from an EMBL/GenBank/DDBJ whole genome shotgun (WGS) entry which is preliminary data.</text>
</comment>